<dbReference type="GO" id="GO:0080155">
    <property type="term" value="P:regulation of double fertilization forming a zygote and endosperm"/>
    <property type="evidence" value="ECO:0000318"/>
    <property type="project" value="GO_Central"/>
</dbReference>
<dbReference type="OrthoDB" id="1862203at2759"/>
<organism evidence="4 5">
    <name type="scientific">Ricinus communis</name>
    <name type="common">Castor bean</name>
    <dbReference type="NCBI Taxonomy" id="3988"/>
    <lineage>
        <taxon>Eukaryota</taxon>
        <taxon>Viridiplantae</taxon>
        <taxon>Streptophyta</taxon>
        <taxon>Embryophyta</taxon>
        <taxon>Tracheophyta</taxon>
        <taxon>Spermatophyta</taxon>
        <taxon>Magnoliopsida</taxon>
        <taxon>eudicotyledons</taxon>
        <taxon>Gunneridae</taxon>
        <taxon>Pentapetalae</taxon>
        <taxon>rosids</taxon>
        <taxon>fabids</taxon>
        <taxon>Malpighiales</taxon>
        <taxon>Euphorbiaceae</taxon>
        <taxon>Acalyphoideae</taxon>
        <taxon>Acalypheae</taxon>
        <taxon>Ricinus</taxon>
    </lineage>
</organism>
<dbReference type="KEGG" id="rcu:8267015"/>
<dbReference type="InterPro" id="IPR008502">
    <property type="entry name" value="Prolamin-like"/>
</dbReference>
<dbReference type="PANTHER" id="PTHR31181">
    <property type="entry name" value="EGG CELL-SECRETED PROTEIN 1.4"/>
    <property type="match status" value="1"/>
</dbReference>
<gene>
    <name evidence="4" type="ORF">RCOM_1186830</name>
</gene>
<proteinExistence type="predicted"/>
<dbReference type="AlphaFoldDB" id="B9SN89"/>
<sequence>MMMMKKVFAVVLLFIVFTASSAADGDAPTPPGPPKFPGFPFRHRQFPWGPGHALPPLPAGHGNLPSPDPKFQKCLQDFHVDQGCVQQIMTSFTSNKVNLDAKCCQSVQQIVDDCISAIFGHFDNPFFGPLLKKVCSSGSPSPPSA</sequence>
<dbReference type="GO" id="GO:2000008">
    <property type="term" value="P:regulation of protein localization to cell surface"/>
    <property type="evidence" value="ECO:0000318"/>
    <property type="project" value="GO_Central"/>
</dbReference>
<dbReference type="Pfam" id="PF05617">
    <property type="entry name" value="Prolamin_like"/>
    <property type="match status" value="1"/>
</dbReference>
<dbReference type="Proteomes" id="UP000008311">
    <property type="component" value="Unassembled WGS sequence"/>
</dbReference>
<dbReference type="GO" id="GO:0005576">
    <property type="term" value="C:extracellular region"/>
    <property type="evidence" value="ECO:0000318"/>
    <property type="project" value="GO_Central"/>
</dbReference>
<accession>B9SN89</accession>
<evidence type="ECO:0000256" key="2">
    <source>
        <dbReference type="SAM" id="SignalP"/>
    </source>
</evidence>
<keyword evidence="1 2" id="KW-0732">Signal</keyword>
<dbReference type="InParanoid" id="B9SN89"/>
<feature type="domain" description="Prolamin-like" evidence="3">
    <location>
        <begin position="73"/>
        <end position="136"/>
    </location>
</feature>
<evidence type="ECO:0000313" key="4">
    <source>
        <dbReference type="EMBL" id="EEF34950.1"/>
    </source>
</evidence>
<reference evidence="5" key="1">
    <citation type="journal article" date="2010" name="Nat. Biotechnol.">
        <title>Draft genome sequence of the oilseed species Ricinus communis.</title>
        <authorList>
            <person name="Chan A.P."/>
            <person name="Crabtree J."/>
            <person name="Zhao Q."/>
            <person name="Lorenzi H."/>
            <person name="Orvis J."/>
            <person name="Puiu D."/>
            <person name="Melake-Berhan A."/>
            <person name="Jones K.M."/>
            <person name="Redman J."/>
            <person name="Chen G."/>
            <person name="Cahoon E.B."/>
            <person name="Gedil M."/>
            <person name="Stanke M."/>
            <person name="Haas B.J."/>
            <person name="Wortman J.R."/>
            <person name="Fraser-Liggett C.M."/>
            <person name="Ravel J."/>
            <person name="Rabinowicz P.D."/>
        </authorList>
    </citation>
    <scope>NUCLEOTIDE SEQUENCE [LARGE SCALE GENOMIC DNA]</scope>
    <source>
        <strain evidence="5">cv. Hale</strain>
    </source>
</reference>
<feature type="signal peptide" evidence="2">
    <location>
        <begin position="1"/>
        <end position="22"/>
    </location>
</feature>
<dbReference type="EMBL" id="EQ974043">
    <property type="protein sequence ID" value="EEF34950.1"/>
    <property type="molecule type" value="Genomic_DNA"/>
</dbReference>
<feature type="chain" id="PRO_5002891962" description="Prolamin-like domain-containing protein" evidence="2">
    <location>
        <begin position="23"/>
        <end position="145"/>
    </location>
</feature>
<dbReference type="PANTHER" id="PTHR31181:SF67">
    <property type="entry name" value="PROLAMIN-LIKE PROTEIN (DUF1278)"/>
    <property type="match status" value="1"/>
</dbReference>
<dbReference type="STRING" id="3988.B9SN89"/>
<name>B9SN89_RICCO</name>
<dbReference type="GO" id="GO:0009567">
    <property type="term" value="P:double fertilization forming a zygote and endosperm"/>
    <property type="evidence" value="ECO:0000318"/>
    <property type="project" value="GO_Central"/>
</dbReference>
<dbReference type="FunCoup" id="B9SN89">
    <property type="interactions" value="15"/>
</dbReference>
<dbReference type="GO" id="GO:0031982">
    <property type="term" value="C:vesicle"/>
    <property type="evidence" value="ECO:0000318"/>
    <property type="project" value="GO_Central"/>
</dbReference>
<evidence type="ECO:0000259" key="3">
    <source>
        <dbReference type="Pfam" id="PF05617"/>
    </source>
</evidence>
<protein>
    <recommendedName>
        <fullName evidence="3">Prolamin-like domain-containing protein</fullName>
    </recommendedName>
</protein>
<evidence type="ECO:0000256" key="1">
    <source>
        <dbReference type="ARBA" id="ARBA00022729"/>
    </source>
</evidence>
<dbReference type="eggNOG" id="ENOG502SZDE">
    <property type="taxonomic scope" value="Eukaryota"/>
</dbReference>
<evidence type="ECO:0000313" key="5">
    <source>
        <dbReference type="Proteomes" id="UP000008311"/>
    </source>
</evidence>
<keyword evidence="5" id="KW-1185">Reference proteome</keyword>